<dbReference type="Pfam" id="PF20259">
    <property type="entry name" value="tRNA_Me_trans_M"/>
    <property type="match status" value="1"/>
</dbReference>
<dbReference type="PANTHER" id="PTHR11933:SF5">
    <property type="entry name" value="MITOCHONDRIAL TRNA-SPECIFIC 2-THIOURIDYLASE 1"/>
    <property type="match status" value="1"/>
</dbReference>
<name>A0A2N9LEG0_9BACT</name>
<keyword evidence="3 9" id="KW-0819">tRNA processing</keyword>
<evidence type="ECO:0000256" key="10">
    <source>
        <dbReference type="SAM" id="MobiDB-lite"/>
    </source>
</evidence>
<dbReference type="Gene3D" id="2.40.30.10">
    <property type="entry name" value="Translation factors"/>
    <property type="match status" value="1"/>
</dbReference>
<proteinExistence type="inferred from homology"/>
<comment type="catalytic activity">
    <reaction evidence="8 9">
        <text>S-sulfanyl-L-cysteinyl-[protein] + uridine(34) in tRNA + AH2 + ATP = 2-thiouridine(34) in tRNA + L-cysteinyl-[protein] + A + AMP + diphosphate + H(+)</text>
        <dbReference type="Rhea" id="RHEA:47032"/>
        <dbReference type="Rhea" id="RHEA-COMP:10131"/>
        <dbReference type="Rhea" id="RHEA-COMP:11726"/>
        <dbReference type="Rhea" id="RHEA-COMP:11727"/>
        <dbReference type="Rhea" id="RHEA-COMP:11728"/>
        <dbReference type="ChEBI" id="CHEBI:13193"/>
        <dbReference type="ChEBI" id="CHEBI:15378"/>
        <dbReference type="ChEBI" id="CHEBI:17499"/>
        <dbReference type="ChEBI" id="CHEBI:29950"/>
        <dbReference type="ChEBI" id="CHEBI:30616"/>
        <dbReference type="ChEBI" id="CHEBI:33019"/>
        <dbReference type="ChEBI" id="CHEBI:61963"/>
        <dbReference type="ChEBI" id="CHEBI:65315"/>
        <dbReference type="ChEBI" id="CHEBI:87170"/>
        <dbReference type="ChEBI" id="CHEBI:456215"/>
        <dbReference type="EC" id="2.8.1.13"/>
    </reaction>
</comment>
<keyword evidence="5 9" id="KW-0067">ATP-binding</keyword>
<keyword evidence="7" id="KW-1015">Disulfide bond</keyword>
<keyword evidence="9" id="KW-0963">Cytoplasm</keyword>
<keyword evidence="2 9" id="KW-0808">Transferase</keyword>
<feature type="binding site" evidence="9">
    <location>
        <position position="42"/>
    </location>
    <ligand>
        <name>ATP</name>
        <dbReference type="ChEBI" id="CHEBI:30616"/>
    </ligand>
</feature>
<feature type="region of interest" description="Disordered" evidence="10">
    <location>
        <begin position="340"/>
        <end position="364"/>
    </location>
</feature>
<keyword evidence="6 9" id="KW-0694">RNA-binding</keyword>
<dbReference type="AlphaFoldDB" id="A0A2N9LEG0"/>
<feature type="region of interest" description="Interaction with tRNA" evidence="9">
    <location>
        <begin position="166"/>
        <end position="168"/>
    </location>
</feature>
<accession>A0A2N9LEG0</accession>
<dbReference type="SUPFAM" id="SSF52402">
    <property type="entry name" value="Adenine nucleotide alpha hydrolases-like"/>
    <property type="match status" value="1"/>
</dbReference>
<dbReference type="GO" id="GO:0000049">
    <property type="term" value="F:tRNA binding"/>
    <property type="evidence" value="ECO:0007669"/>
    <property type="project" value="UniProtKB-KW"/>
</dbReference>
<dbReference type="Gene3D" id="2.30.30.280">
    <property type="entry name" value="Adenine nucleotide alpha hydrolases-like domains"/>
    <property type="match status" value="1"/>
</dbReference>
<feature type="compositionally biased region" description="Low complexity" evidence="10">
    <location>
        <begin position="342"/>
        <end position="357"/>
    </location>
</feature>
<dbReference type="Pfam" id="PF03054">
    <property type="entry name" value="tRNA_Me_trans"/>
    <property type="match status" value="1"/>
</dbReference>
<evidence type="ECO:0000256" key="5">
    <source>
        <dbReference type="ARBA" id="ARBA00022840"/>
    </source>
</evidence>
<dbReference type="InterPro" id="IPR023382">
    <property type="entry name" value="MnmA-like_central_sf"/>
</dbReference>
<dbReference type="GO" id="GO:0005737">
    <property type="term" value="C:cytoplasm"/>
    <property type="evidence" value="ECO:0007669"/>
    <property type="project" value="UniProtKB-SubCell"/>
</dbReference>
<evidence type="ECO:0000256" key="7">
    <source>
        <dbReference type="ARBA" id="ARBA00023157"/>
    </source>
</evidence>
<dbReference type="NCBIfam" id="NF001138">
    <property type="entry name" value="PRK00143.1"/>
    <property type="match status" value="1"/>
</dbReference>
<feature type="site" description="Interaction with tRNA" evidence="9">
    <location>
        <position position="143"/>
    </location>
</feature>
<evidence type="ECO:0000256" key="9">
    <source>
        <dbReference type="HAMAP-Rule" id="MF_00144"/>
    </source>
</evidence>
<dbReference type="PANTHER" id="PTHR11933">
    <property type="entry name" value="TRNA 5-METHYLAMINOMETHYL-2-THIOURIDYLATE -METHYLTRANSFERASE"/>
    <property type="match status" value="1"/>
</dbReference>
<keyword evidence="1 9" id="KW-0820">tRNA-binding</keyword>
<keyword evidence="4 9" id="KW-0547">Nucleotide-binding</keyword>
<evidence type="ECO:0000313" key="13">
    <source>
        <dbReference type="Proteomes" id="UP000239735"/>
    </source>
</evidence>
<evidence type="ECO:0000256" key="8">
    <source>
        <dbReference type="ARBA" id="ARBA00051542"/>
    </source>
</evidence>
<dbReference type="NCBIfam" id="TIGR00420">
    <property type="entry name" value="trmU"/>
    <property type="match status" value="1"/>
</dbReference>
<dbReference type="EC" id="2.8.1.13" evidence="9"/>
<protein>
    <recommendedName>
        <fullName evidence="9">tRNA-specific 2-thiouridylase MnmA</fullName>
        <ecNumber evidence="9">2.8.1.13</ecNumber>
    </recommendedName>
</protein>
<dbReference type="EMBL" id="OKRB01000089">
    <property type="protein sequence ID" value="SPE21670.1"/>
    <property type="molecule type" value="Genomic_DNA"/>
</dbReference>
<dbReference type="InterPro" id="IPR014729">
    <property type="entry name" value="Rossmann-like_a/b/a_fold"/>
</dbReference>
<dbReference type="GO" id="GO:0103016">
    <property type="term" value="F:tRNA-uridine 2-sulfurtransferase activity"/>
    <property type="evidence" value="ECO:0007669"/>
    <property type="project" value="UniProtKB-EC"/>
</dbReference>
<comment type="function">
    <text evidence="9">Catalyzes the 2-thiolation of uridine at the wobble position (U34) of tRNA, leading to the formation of s(2)U34.</text>
</comment>
<reference evidence="13" key="1">
    <citation type="submission" date="2018-02" db="EMBL/GenBank/DDBJ databases">
        <authorList>
            <person name="Hausmann B."/>
        </authorList>
    </citation>
    <scope>NUCLEOTIDE SEQUENCE [LARGE SCALE GENOMIC DNA]</scope>
    <source>
        <strain evidence="13">Peat soil MAG SbA5</strain>
    </source>
</reference>
<dbReference type="GO" id="GO:0005524">
    <property type="term" value="F:ATP binding"/>
    <property type="evidence" value="ECO:0007669"/>
    <property type="project" value="UniProtKB-KW"/>
</dbReference>
<evidence type="ECO:0000256" key="4">
    <source>
        <dbReference type="ARBA" id="ARBA00022741"/>
    </source>
</evidence>
<evidence type="ECO:0000313" key="12">
    <source>
        <dbReference type="EMBL" id="SPE21670.1"/>
    </source>
</evidence>
<gene>
    <name evidence="9" type="primary">mnmA</name>
    <name evidence="12" type="ORF">SBA5_320042</name>
</gene>
<feature type="active site" description="Cysteine persulfide intermediate" evidence="9">
    <location>
        <position position="216"/>
    </location>
</feature>
<dbReference type="CDD" id="cd01998">
    <property type="entry name" value="MnmA_TRMU-like"/>
    <property type="match status" value="1"/>
</dbReference>
<feature type="active site" description="Nucleophile" evidence="9">
    <location>
        <position position="118"/>
    </location>
</feature>
<evidence type="ECO:0000256" key="2">
    <source>
        <dbReference type="ARBA" id="ARBA00022679"/>
    </source>
</evidence>
<comment type="subcellular location">
    <subcellularLocation>
        <location evidence="9">Cytoplasm</location>
    </subcellularLocation>
</comment>
<organism evidence="12 13">
    <name type="scientific">Candidatus Sulfuritelmatomonas gaucii</name>
    <dbReference type="NCBI Taxonomy" id="2043161"/>
    <lineage>
        <taxon>Bacteria</taxon>
        <taxon>Pseudomonadati</taxon>
        <taxon>Acidobacteriota</taxon>
        <taxon>Terriglobia</taxon>
        <taxon>Terriglobales</taxon>
        <taxon>Acidobacteriaceae</taxon>
        <taxon>Candidatus Sulfuritelmatomonas</taxon>
    </lineage>
</organism>
<sequence length="437" mass="47832">MNENTTIAVAMSGGVDSSTAAAILARGEGAGGERANVVGLTLQLWDQTRLAGKHGIPDAPKAGRCCSLDDVYDARHVAEHLGIPYYVVNQEERFERDVVRPFVEEYLAGRTPIPCSLCNNHLKFDQLLKTARSIGAERIATGHYAVNEYDEGRGRWILKRPADLAKDQTYFLFGLTQEQLSRTLFPLGRMTKPEVREAARQHGLRLAEKPDSQEICFISGGDYKQFLTAYLEEQGEPMPETAGELVASSGEVIGRHEGISNFTVGQRKGLGAVDRPHGPAPLYVLKIDPVSHRVTVGTDAELATQNLRVRRLNWISIAELTGPMRVRAKIRHRHEPAWATLEPAGPEGEDPAPARAGVGHAGTGGARRVRCDIRRAAARGDAGPGGGVLRWRRGDRRRMDFLIDPSVPELLRSSSVFAVLYWRTAQAMPSGLPPASM</sequence>
<evidence type="ECO:0000256" key="3">
    <source>
        <dbReference type="ARBA" id="ARBA00022694"/>
    </source>
</evidence>
<feature type="binding site" evidence="9">
    <location>
        <position position="142"/>
    </location>
    <ligand>
        <name>ATP</name>
        <dbReference type="ChEBI" id="CHEBI:30616"/>
    </ligand>
</feature>
<dbReference type="HAMAP" id="MF_00144">
    <property type="entry name" value="tRNA_thiouridyl_MnmA"/>
    <property type="match status" value="1"/>
</dbReference>
<dbReference type="InterPro" id="IPR004506">
    <property type="entry name" value="MnmA-like"/>
</dbReference>
<evidence type="ECO:0000256" key="1">
    <source>
        <dbReference type="ARBA" id="ARBA00022555"/>
    </source>
</evidence>
<evidence type="ECO:0000259" key="11">
    <source>
        <dbReference type="Pfam" id="PF20259"/>
    </source>
</evidence>
<comment type="similarity">
    <text evidence="9">Belongs to the MnmA/TRMU family.</text>
</comment>
<dbReference type="Proteomes" id="UP000239735">
    <property type="component" value="Unassembled WGS sequence"/>
</dbReference>
<feature type="binding site" evidence="9">
    <location>
        <begin position="10"/>
        <end position="17"/>
    </location>
    <ligand>
        <name>ATP</name>
        <dbReference type="ChEBI" id="CHEBI:30616"/>
    </ligand>
</feature>
<comment type="caution">
    <text evidence="9">Lacks conserved residue(s) required for the propagation of feature annotation.</text>
</comment>
<dbReference type="GO" id="GO:0002143">
    <property type="term" value="P:tRNA wobble position uridine thiolation"/>
    <property type="evidence" value="ECO:0007669"/>
    <property type="project" value="TreeGrafter"/>
</dbReference>
<dbReference type="Gene3D" id="3.40.50.620">
    <property type="entry name" value="HUPs"/>
    <property type="match status" value="1"/>
</dbReference>
<dbReference type="InterPro" id="IPR046884">
    <property type="entry name" value="MnmA-like_central"/>
</dbReference>
<evidence type="ECO:0000256" key="6">
    <source>
        <dbReference type="ARBA" id="ARBA00022884"/>
    </source>
</evidence>
<feature type="domain" description="tRNA-specific 2-thiouridylase MnmA-like central" evidence="11">
    <location>
        <begin position="238"/>
        <end position="297"/>
    </location>
</feature>